<sequence>MLRPDGRVFIEVLSQPHTGAWITDGFPIVLAGLEDAVILGQAILDGLERSTYDVYSADELRSRPTLDELYAWAGVRNWKQYTKGSKSVSVYSRYAVAPPTSANISPEERERSGAYAPIDDAYREGVHFESAEELGRLVQEAMNDARA</sequence>
<dbReference type="Gene3D" id="3.40.1590.10">
    <property type="entry name" value="NMB0488-like"/>
    <property type="match status" value="1"/>
</dbReference>
<organism evidence="1 2">
    <name type="scientific">Leucobacter chromiiresistens</name>
    <dbReference type="NCBI Taxonomy" id="1079994"/>
    <lineage>
        <taxon>Bacteria</taxon>
        <taxon>Bacillati</taxon>
        <taxon>Actinomycetota</taxon>
        <taxon>Actinomycetes</taxon>
        <taxon>Micrococcales</taxon>
        <taxon>Microbacteriaceae</taxon>
        <taxon>Leucobacter</taxon>
    </lineage>
</organism>
<dbReference type="AlphaFoldDB" id="A0A147EM49"/>
<reference evidence="1 2" key="1">
    <citation type="journal article" date="2016" name="Front. Microbiol.">
        <title>Genomic Resource of Rice Seed Associated Bacteria.</title>
        <authorList>
            <person name="Midha S."/>
            <person name="Bansal K."/>
            <person name="Sharma S."/>
            <person name="Kumar N."/>
            <person name="Patil P.P."/>
            <person name="Chaudhry V."/>
            <person name="Patil P.B."/>
        </authorList>
    </citation>
    <scope>NUCLEOTIDE SEQUENCE [LARGE SCALE GENOMIC DNA]</scope>
    <source>
        <strain evidence="1 2">NS354</strain>
    </source>
</reference>
<name>A0A147EM49_9MICO</name>
<evidence type="ECO:0000313" key="2">
    <source>
        <dbReference type="Proteomes" id="UP000070810"/>
    </source>
</evidence>
<dbReference type="SUPFAM" id="SSF160207">
    <property type="entry name" value="NMB0488-like"/>
    <property type="match status" value="1"/>
</dbReference>
<accession>A0A147EM49</accession>
<proteinExistence type="predicted"/>
<dbReference type="EMBL" id="LDRK01000054">
    <property type="protein sequence ID" value="KTR85528.1"/>
    <property type="molecule type" value="Genomic_DNA"/>
</dbReference>
<evidence type="ECO:0000313" key="1">
    <source>
        <dbReference type="EMBL" id="KTR85528.1"/>
    </source>
</evidence>
<dbReference type="PATRIC" id="fig|1079994.3.peg.1967"/>
<protein>
    <submittedName>
        <fullName evidence="1">Uncharacterized protein</fullName>
    </submittedName>
</protein>
<gene>
    <name evidence="1" type="ORF">NS354_08785</name>
</gene>
<comment type="caution">
    <text evidence="1">The sequence shown here is derived from an EMBL/GenBank/DDBJ whole genome shotgun (WGS) entry which is preliminary data.</text>
</comment>
<keyword evidence="2" id="KW-1185">Reference proteome</keyword>
<dbReference type="InterPro" id="IPR037891">
    <property type="entry name" value="Cdil-like_sf"/>
</dbReference>
<dbReference type="Proteomes" id="UP000070810">
    <property type="component" value="Unassembled WGS sequence"/>
</dbReference>